<dbReference type="NCBIfam" id="TIGR01352">
    <property type="entry name" value="tonB_Cterm"/>
    <property type="match status" value="1"/>
</dbReference>
<dbReference type="InterPro" id="IPR006260">
    <property type="entry name" value="TonB/TolA_C"/>
</dbReference>
<keyword evidence="3 5" id="KW-1133">Transmembrane helix</keyword>
<evidence type="ECO:0000313" key="7">
    <source>
        <dbReference type="Proteomes" id="UP000705230"/>
    </source>
</evidence>
<keyword evidence="4 5" id="KW-0472">Membrane</keyword>
<sequence>MQTRVNYLQASFLSFLIHACLFLYLVGFFYSDKQVRPILSKAVNVNIIVEDIPAKKIEELAKNIPLLKEVKTITEKTNLVKNITEVPKISSQGSIMNLQDLINQESQVLDSNLLENDINKYSSLIINLIEAAWIKPKNIQNNLICDIKIKINSRGRIVDISLINSSGNIRYDNSALQAVRRVETFSFFNEITKKTYEDVFKNIVISFNPS</sequence>
<dbReference type="SUPFAM" id="SSF74653">
    <property type="entry name" value="TolA/TonB C-terminal domain"/>
    <property type="match status" value="1"/>
</dbReference>
<evidence type="ECO:0000256" key="2">
    <source>
        <dbReference type="ARBA" id="ARBA00022692"/>
    </source>
</evidence>
<dbReference type="EMBL" id="JADHSG010000002">
    <property type="protein sequence ID" value="MBL6903057.1"/>
    <property type="molecule type" value="Genomic_DNA"/>
</dbReference>
<organism evidence="6 7">
    <name type="scientific">SAR86 cluster bacterium</name>
    <dbReference type="NCBI Taxonomy" id="2030880"/>
    <lineage>
        <taxon>Bacteria</taxon>
        <taxon>Pseudomonadati</taxon>
        <taxon>Pseudomonadota</taxon>
        <taxon>Gammaproteobacteria</taxon>
        <taxon>SAR86 cluster</taxon>
    </lineage>
</organism>
<dbReference type="AlphaFoldDB" id="A0A937M078"/>
<name>A0A937M078_9GAMM</name>
<dbReference type="Proteomes" id="UP000705230">
    <property type="component" value="Unassembled WGS sequence"/>
</dbReference>
<evidence type="ECO:0000256" key="3">
    <source>
        <dbReference type="ARBA" id="ARBA00022989"/>
    </source>
</evidence>
<keyword evidence="2 5" id="KW-0812">Transmembrane</keyword>
<dbReference type="Pfam" id="PF13103">
    <property type="entry name" value="TonB_2"/>
    <property type="match status" value="1"/>
</dbReference>
<evidence type="ECO:0000313" key="6">
    <source>
        <dbReference type="EMBL" id="MBL6903057.1"/>
    </source>
</evidence>
<evidence type="ECO:0000256" key="4">
    <source>
        <dbReference type="ARBA" id="ARBA00023136"/>
    </source>
</evidence>
<accession>A0A937M078</accession>
<dbReference type="Gene3D" id="3.30.1150.10">
    <property type="match status" value="1"/>
</dbReference>
<gene>
    <name evidence="6" type="ORF">ISR29_02535</name>
</gene>
<proteinExistence type="predicted"/>
<comment type="caution">
    <text evidence="6">The sequence shown here is derived from an EMBL/GenBank/DDBJ whole genome shotgun (WGS) entry which is preliminary data.</text>
</comment>
<dbReference type="GO" id="GO:0016020">
    <property type="term" value="C:membrane"/>
    <property type="evidence" value="ECO:0007669"/>
    <property type="project" value="UniProtKB-SubCell"/>
</dbReference>
<evidence type="ECO:0000256" key="1">
    <source>
        <dbReference type="ARBA" id="ARBA00004167"/>
    </source>
</evidence>
<reference evidence="6" key="1">
    <citation type="submission" date="2020-10" db="EMBL/GenBank/DDBJ databases">
        <title>Microbiome of the Black Sea water column analyzed by genome centric metagenomics.</title>
        <authorList>
            <person name="Cabello-Yeves P.J."/>
            <person name="Callieri C."/>
            <person name="Picazo A."/>
            <person name="Mehrshad M."/>
            <person name="Haro-Moreno J.M."/>
            <person name="Roda-Garcia J."/>
            <person name="Dzembekova N."/>
            <person name="Slabakova V."/>
            <person name="Slabakova N."/>
            <person name="Moncheva S."/>
            <person name="Rodriguez-Valera F."/>
        </authorList>
    </citation>
    <scope>NUCLEOTIDE SEQUENCE</scope>
    <source>
        <strain evidence="6">BS30m-G43</strain>
    </source>
</reference>
<comment type="subcellular location">
    <subcellularLocation>
        <location evidence="1">Membrane</location>
        <topology evidence="1">Single-pass membrane protein</topology>
    </subcellularLocation>
</comment>
<evidence type="ECO:0000256" key="5">
    <source>
        <dbReference type="SAM" id="Phobius"/>
    </source>
</evidence>
<protein>
    <submittedName>
        <fullName evidence="6">Cell envelope integrity protein TolA</fullName>
    </submittedName>
</protein>
<feature type="transmembrane region" description="Helical" evidence="5">
    <location>
        <begin position="12"/>
        <end position="31"/>
    </location>
</feature>